<dbReference type="RefSeq" id="WP_394836249.1">
    <property type="nucleotide sequence ID" value="NZ_CP089929.1"/>
</dbReference>
<dbReference type="Proteomes" id="UP001374803">
    <property type="component" value="Chromosome"/>
</dbReference>
<sequence>MRYRHLFLGLLTANAASLLFFYGCDLKSGGDGSDAGPTPDSSIDTGVDSGPGGECEGVDLQTDRENCGVCKRSCLGSACNAGQCVPTRFAAIANAGEFAVDDAGAVVVQVPPPNGSDGDVYYASFSADGGTIRLVVGAELPLGPSTDGTSACWGNGGRVTCSSLDGGNSRSSATGENGPKSTLILGDTVYWINNGPGDIKKFPLAGGAKTVVASGGGITGSHSLVVDGTRLVWVVAPTKAVVTAPVDGDGGSPIVLGTIPAGTPNAVAVGTDHYYIAAQNASASELGGIYRVAKNATGGPAELVMRQSLVDPSIVVVSDFVYYTNKVDEGAVYRFKVGDTPPDGGPPAFVSAQPSPKAVRAGADGFIYWTNSVADGGLMRVAK</sequence>
<proteinExistence type="predicted"/>
<keyword evidence="4" id="KW-1185">Reference proteome</keyword>
<dbReference type="PROSITE" id="PS51257">
    <property type="entry name" value="PROKAR_LIPOPROTEIN"/>
    <property type="match status" value="1"/>
</dbReference>
<accession>A0ABZ2LBM1</accession>
<evidence type="ECO:0000256" key="2">
    <source>
        <dbReference type="SAM" id="SignalP"/>
    </source>
</evidence>
<gene>
    <name evidence="3" type="ORF">LVJ94_04985</name>
</gene>
<evidence type="ECO:0000256" key="1">
    <source>
        <dbReference type="SAM" id="MobiDB-lite"/>
    </source>
</evidence>
<keyword evidence="2" id="KW-0732">Signal</keyword>
<organism evidence="3 4">
    <name type="scientific">Pendulispora rubella</name>
    <dbReference type="NCBI Taxonomy" id="2741070"/>
    <lineage>
        <taxon>Bacteria</taxon>
        <taxon>Pseudomonadati</taxon>
        <taxon>Myxococcota</taxon>
        <taxon>Myxococcia</taxon>
        <taxon>Myxococcales</taxon>
        <taxon>Sorangiineae</taxon>
        <taxon>Pendulisporaceae</taxon>
        <taxon>Pendulispora</taxon>
    </lineage>
</organism>
<evidence type="ECO:0000313" key="3">
    <source>
        <dbReference type="EMBL" id="WXB06600.1"/>
    </source>
</evidence>
<feature type="region of interest" description="Disordered" evidence="1">
    <location>
        <begin position="32"/>
        <end position="54"/>
    </location>
</feature>
<dbReference type="SUPFAM" id="SSF63825">
    <property type="entry name" value="YWTD domain"/>
    <property type="match status" value="1"/>
</dbReference>
<protein>
    <recommendedName>
        <fullName evidence="5">DUF5050 domain-containing protein</fullName>
    </recommendedName>
</protein>
<reference evidence="3" key="1">
    <citation type="submission" date="2021-12" db="EMBL/GenBank/DDBJ databases">
        <title>Discovery of the Pendulisporaceae a myxobacterial family with distinct sporulation behavior and unique specialized metabolism.</title>
        <authorList>
            <person name="Garcia R."/>
            <person name="Popoff A."/>
            <person name="Bader C.D."/>
            <person name="Loehr J."/>
            <person name="Walesch S."/>
            <person name="Walt C."/>
            <person name="Boldt J."/>
            <person name="Bunk B."/>
            <person name="Haeckl F.J.F.P.J."/>
            <person name="Gunesch A.P."/>
            <person name="Birkelbach J."/>
            <person name="Nuebel U."/>
            <person name="Pietschmann T."/>
            <person name="Bach T."/>
            <person name="Mueller R."/>
        </authorList>
    </citation>
    <scope>NUCLEOTIDE SEQUENCE</scope>
    <source>
        <strain evidence="3">MSr11367</strain>
    </source>
</reference>
<dbReference type="EMBL" id="CP089983">
    <property type="protein sequence ID" value="WXB06600.1"/>
    <property type="molecule type" value="Genomic_DNA"/>
</dbReference>
<evidence type="ECO:0008006" key="5">
    <source>
        <dbReference type="Google" id="ProtNLM"/>
    </source>
</evidence>
<evidence type="ECO:0000313" key="4">
    <source>
        <dbReference type="Proteomes" id="UP001374803"/>
    </source>
</evidence>
<name>A0ABZ2LBM1_9BACT</name>
<feature type="signal peptide" evidence="2">
    <location>
        <begin position="1"/>
        <end position="15"/>
    </location>
</feature>
<feature type="chain" id="PRO_5045073777" description="DUF5050 domain-containing protein" evidence="2">
    <location>
        <begin position="16"/>
        <end position="383"/>
    </location>
</feature>